<dbReference type="Pfam" id="PF13245">
    <property type="entry name" value="AAA_19"/>
    <property type="match status" value="1"/>
</dbReference>
<geneLocation type="plasmid" evidence="4">
    <name>p707804-3FII</name>
</geneLocation>
<dbReference type="EMBL" id="MH909329">
    <property type="protein sequence ID" value="QBQ66468.1"/>
    <property type="molecule type" value="Genomic_DNA"/>
</dbReference>
<dbReference type="RefSeq" id="WP_254258574.1">
    <property type="nucleotide sequence ID" value="NZ_MH909329.1"/>
</dbReference>
<dbReference type="InterPro" id="IPR011528">
    <property type="entry name" value="NERD"/>
</dbReference>
<dbReference type="InterPro" id="IPR000212">
    <property type="entry name" value="DNA_helicase_UvrD/REP"/>
</dbReference>
<accession>A0A482LZX0</accession>
<keyword evidence="4" id="KW-0067">ATP-binding</keyword>
<dbReference type="GO" id="GO:0003677">
    <property type="term" value="F:DNA binding"/>
    <property type="evidence" value="ECO:0007669"/>
    <property type="project" value="InterPro"/>
</dbReference>
<dbReference type="Gene3D" id="3.40.50.300">
    <property type="entry name" value="P-loop containing nucleotide triphosphate hydrolases"/>
    <property type="match status" value="1"/>
</dbReference>
<reference evidence="4" key="1">
    <citation type="submission" date="2018-09" db="EMBL/GenBank/DDBJ databases">
        <authorList>
            <person name="Yuan Q."/>
            <person name="Jiang X."/>
            <person name="Jing Y."/>
            <person name="Cheng Q."/>
            <person name="Zhou D."/>
        </authorList>
    </citation>
    <scope>NUCLEOTIDE SEQUENCE</scope>
    <source>
        <strain evidence="4">150707804</strain>
        <plasmid evidence="4">p707804-3FII</plasmid>
    </source>
</reference>
<dbReference type="GO" id="GO:0000725">
    <property type="term" value="P:recombinational repair"/>
    <property type="evidence" value="ECO:0007669"/>
    <property type="project" value="TreeGrafter"/>
</dbReference>
<keyword evidence="4" id="KW-0347">Helicase</keyword>
<dbReference type="PANTHER" id="PTHR11070">
    <property type="entry name" value="UVRD / RECB / PCRA DNA HELICASE FAMILY MEMBER"/>
    <property type="match status" value="1"/>
</dbReference>
<dbReference type="SUPFAM" id="SSF52540">
    <property type="entry name" value="P-loop containing nucleoside triphosphate hydrolases"/>
    <property type="match status" value="1"/>
</dbReference>
<dbReference type="PANTHER" id="PTHR11070:SF2">
    <property type="entry name" value="ATP-DEPENDENT DNA HELICASE SRS2"/>
    <property type="match status" value="1"/>
</dbReference>
<keyword evidence="4" id="KW-0378">Hydrolase</keyword>
<feature type="coiled-coil region" evidence="2">
    <location>
        <begin position="175"/>
        <end position="202"/>
    </location>
</feature>
<evidence type="ECO:0000256" key="2">
    <source>
        <dbReference type="SAM" id="Coils"/>
    </source>
</evidence>
<organism evidence="4">
    <name type="scientific">Leclercia adecarboxylata</name>
    <dbReference type="NCBI Taxonomy" id="83655"/>
    <lineage>
        <taxon>Bacteria</taxon>
        <taxon>Pseudomonadati</taxon>
        <taxon>Pseudomonadota</taxon>
        <taxon>Gammaproteobacteria</taxon>
        <taxon>Enterobacterales</taxon>
        <taxon>Enterobacteriaceae</taxon>
        <taxon>Leclercia</taxon>
    </lineage>
</organism>
<sequence>MVIHYKESVSVSILHPTLENILRLKVAPTPGELHLLNHLTENLDDSYEIFFNPFIDGDRPDFIILKKNTAIFIVEVKDYNLVNYSVDAFNKWQVSSEKGVSKISSPQSQAFRYKSNLYNLHLPVLGLSYLKNRNFFNIVQPFVYLHKGNKANIDSLYSHAQSELMAQSRYIDAQYRNKEISIEQYNQQADKISRLKRKSSRDKSMAYGADRIKELVNKIKSFKPHVLFDDRVYDDFKRRLMPSDHTLKQGKKIFLDKRQSKLAISVSGKEKIKGVAGCGKTTIIANRAVNAFHRHDDIVLILTFNITLKNLIKDRISDVLGYRDDQHFAVTNYHQFFMSQLIETEQDVSELIEKYGFNELFNRDLFSDFSVSKYRTILIDEVQDFENEWVKIIRDNFLNHEGEMVLFGDESQNIYERDSKRADVIAQGFGDWKKLSRSYRTSSDSPLNRIFKDYQLKYLVEKHADIDLFEQQNIQSEMNFDIIKYHFFPSDWENKCFETIQTYIRNYSFNPNDIVILSSNIFLVRRLNERFNEFENTTCMFETYEELIELLPEGKKHYDINRLKLLTKEELRDFIKRHTGIKSDIERVRRTKKNHFYPNSGLIKLSTIHSYKGLESKPYFILWMTRILLRLSIHRSRDLLRISLSWIKVVRGNIQIFSAKSMRIERNSIQLSCKQPA</sequence>
<dbReference type="Pfam" id="PF08378">
    <property type="entry name" value="NERD"/>
    <property type="match status" value="1"/>
</dbReference>
<name>A0A482LZX0_9ENTR</name>
<keyword evidence="4" id="KW-0614">Plasmid</keyword>
<dbReference type="InterPro" id="IPR027417">
    <property type="entry name" value="P-loop_NTPase"/>
</dbReference>
<keyword evidence="4" id="KW-0547">Nucleotide-binding</keyword>
<protein>
    <recommendedName>
        <fullName evidence="1">DNA 3'-5' helicase II</fullName>
    </recommendedName>
</protein>
<keyword evidence="2" id="KW-0175">Coiled coil</keyword>
<dbReference type="AlphaFoldDB" id="A0A482LZX0"/>
<evidence type="ECO:0000256" key="1">
    <source>
        <dbReference type="ARBA" id="ARBA00034923"/>
    </source>
</evidence>
<evidence type="ECO:0000259" key="3">
    <source>
        <dbReference type="Pfam" id="PF08378"/>
    </source>
</evidence>
<dbReference type="GO" id="GO:0043138">
    <property type="term" value="F:3'-5' DNA helicase activity"/>
    <property type="evidence" value="ECO:0007669"/>
    <property type="project" value="TreeGrafter"/>
</dbReference>
<proteinExistence type="predicted"/>
<evidence type="ECO:0000313" key="4">
    <source>
        <dbReference type="EMBL" id="QBQ66468.1"/>
    </source>
</evidence>
<feature type="domain" description="NERD" evidence="3">
    <location>
        <begin position="30"/>
        <end position="127"/>
    </location>
</feature>
<dbReference type="GO" id="GO:0005524">
    <property type="term" value="F:ATP binding"/>
    <property type="evidence" value="ECO:0007669"/>
    <property type="project" value="InterPro"/>
</dbReference>